<sequence>MSHLSATYKTSNVSETTLVDTSKPSTSTKPGLETTYKPSLKEKIQRKLSGSVDPTKKPADPYKSWEARSMLSLVAEGVIHVQCQPLVQPVDHTDCLELGSCIRYRTRANYMAALLVDDLL</sequence>
<gene>
    <name evidence="2" type="ORF">FUG_LOCUS504441</name>
</gene>
<evidence type="ECO:0000313" key="2">
    <source>
        <dbReference type="EMBL" id="VIO62824.1"/>
    </source>
</evidence>
<accession>A0A4E9EIE2</accession>
<proteinExistence type="predicted"/>
<reference evidence="2" key="1">
    <citation type="submission" date="2019-04" db="EMBL/GenBank/DDBJ databases">
        <authorList>
            <person name="Melise S."/>
            <person name="Noan J."/>
            <person name="Okalmin O."/>
        </authorList>
    </citation>
    <scope>NUCLEOTIDE SEQUENCE</scope>
    <source>
        <strain evidence="2">FN9</strain>
    </source>
</reference>
<evidence type="ECO:0000256" key="1">
    <source>
        <dbReference type="SAM" id="MobiDB-lite"/>
    </source>
</evidence>
<name>A0A4E9EIE2_GIBZA</name>
<organism evidence="2">
    <name type="scientific">Gibberella zeae</name>
    <name type="common">Wheat head blight fungus</name>
    <name type="synonym">Fusarium graminearum</name>
    <dbReference type="NCBI Taxonomy" id="5518"/>
    <lineage>
        <taxon>Eukaryota</taxon>
        <taxon>Fungi</taxon>
        <taxon>Dikarya</taxon>
        <taxon>Ascomycota</taxon>
        <taxon>Pezizomycotina</taxon>
        <taxon>Sordariomycetes</taxon>
        <taxon>Hypocreomycetidae</taxon>
        <taxon>Hypocreales</taxon>
        <taxon>Nectriaceae</taxon>
        <taxon>Fusarium</taxon>
    </lineage>
</organism>
<dbReference type="EMBL" id="CAAKMV010000164">
    <property type="protein sequence ID" value="VIO62824.1"/>
    <property type="molecule type" value="Genomic_DNA"/>
</dbReference>
<protein>
    <submittedName>
        <fullName evidence="2">Uncharacterized protein</fullName>
    </submittedName>
</protein>
<feature type="compositionally biased region" description="Polar residues" evidence="1">
    <location>
        <begin position="1"/>
        <end position="29"/>
    </location>
</feature>
<dbReference type="AlphaFoldDB" id="A0A4E9EIE2"/>
<feature type="region of interest" description="Disordered" evidence="1">
    <location>
        <begin position="1"/>
        <end position="40"/>
    </location>
</feature>